<evidence type="ECO:0000256" key="1">
    <source>
        <dbReference type="SAM" id="MobiDB-lite"/>
    </source>
</evidence>
<feature type="region of interest" description="Disordered" evidence="1">
    <location>
        <begin position="1"/>
        <end position="53"/>
    </location>
</feature>
<dbReference type="EMBL" id="FJOG01000090">
    <property type="protein sequence ID" value="CZR70040.1"/>
    <property type="molecule type" value="Genomic_DNA"/>
</dbReference>
<proteinExistence type="predicted"/>
<sequence length="158" mass="17514">MNSSNNPTPQPPGTLGSGTTKKDPIMLIDSDCDETESNKQMAENEANAEEEQEKKIKLKGLVSRRPAHLQGFPCDADTLWAPGERTLGPTWEPQFQRLLKLDDETEVEKALGGRLCVKLESWYRILGDGRWLNDDIIEPKPLAQIPSGTPPLATMLCT</sequence>
<organism evidence="2 3">
    <name type="scientific">Phialocephala subalpina</name>
    <dbReference type="NCBI Taxonomy" id="576137"/>
    <lineage>
        <taxon>Eukaryota</taxon>
        <taxon>Fungi</taxon>
        <taxon>Dikarya</taxon>
        <taxon>Ascomycota</taxon>
        <taxon>Pezizomycotina</taxon>
        <taxon>Leotiomycetes</taxon>
        <taxon>Helotiales</taxon>
        <taxon>Mollisiaceae</taxon>
        <taxon>Phialocephala</taxon>
        <taxon>Phialocephala fortinii species complex</taxon>
    </lineage>
</organism>
<dbReference type="Proteomes" id="UP000184330">
    <property type="component" value="Unassembled WGS sequence"/>
</dbReference>
<reference evidence="2 3" key="1">
    <citation type="submission" date="2016-03" db="EMBL/GenBank/DDBJ databases">
        <authorList>
            <person name="Ploux O."/>
        </authorList>
    </citation>
    <scope>NUCLEOTIDE SEQUENCE [LARGE SCALE GENOMIC DNA]</scope>
    <source>
        <strain evidence="2 3">UAMH 11012</strain>
    </source>
</reference>
<accession>A0A1L7XYF6</accession>
<evidence type="ECO:0000313" key="3">
    <source>
        <dbReference type="Proteomes" id="UP000184330"/>
    </source>
</evidence>
<evidence type="ECO:0000313" key="2">
    <source>
        <dbReference type="EMBL" id="CZR70040.1"/>
    </source>
</evidence>
<dbReference type="OrthoDB" id="10637381at2759"/>
<keyword evidence="3" id="KW-1185">Reference proteome</keyword>
<dbReference type="AlphaFoldDB" id="A0A1L7XYF6"/>
<protein>
    <submittedName>
        <fullName evidence="2">Uncharacterized protein</fullName>
    </submittedName>
</protein>
<gene>
    <name evidence="2" type="ORF">PAC_19941</name>
</gene>
<name>A0A1L7XYF6_9HELO</name>